<dbReference type="AlphaFoldDB" id="A0A4R4NEK9"/>
<keyword evidence="1" id="KW-0812">Transmembrane</keyword>
<dbReference type="OrthoDB" id="3218417at2"/>
<dbReference type="EMBL" id="SMJW01000242">
    <property type="protein sequence ID" value="TDC07415.1"/>
    <property type="molecule type" value="Genomic_DNA"/>
</dbReference>
<reference evidence="2 3" key="1">
    <citation type="submission" date="2019-03" db="EMBL/GenBank/DDBJ databases">
        <title>Draft genome sequences of novel Actinobacteria.</title>
        <authorList>
            <person name="Sahin N."/>
            <person name="Ay H."/>
            <person name="Saygin H."/>
        </authorList>
    </citation>
    <scope>NUCLEOTIDE SEQUENCE [LARGE SCALE GENOMIC DNA]</scope>
    <source>
        <strain evidence="2 3">DSM 45347</strain>
    </source>
</reference>
<sequence length="102" mass="11483">MADWSSDPEELERHIERSRRELARTVDELADRLSPRNVAHRGVERVKEEADQVVKAFGTLVRPSGDDEDGQGGVDKRVVLAGVGAAVTVAALVLWRRRRKRR</sequence>
<feature type="transmembrane region" description="Helical" evidence="1">
    <location>
        <begin position="78"/>
        <end position="95"/>
    </location>
</feature>
<protein>
    <submittedName>
        <fullName evidence="2">DUF3618 domain-containing protein</fullName>
    </submittedName>
</protein>
<accession>A0A4R4NEK9</accession>
<name>A0A4R4NEK9_9ACTN</name>
<keyword evidence="1" id="KW-1133">Transmembrane helix</keyword>
<keyword evidence="3" id="KW-1185">Reference proteome</keyword>
<evidence type="ECO:0000313" key="2">
    <source>
        <dbReference type="EMBL" id="TDC07415.1"/>
    </source>
</evidence>
<dbReference type="InterPro" id="IPR022062">
    <property type="entry name" value="DUF3618"/>
</dbReference>
<keyword evidence="1" id="KW-0472">Membrane</keyword>
<proteinExistence type="predicted"/>
<evidence type="ECO:0000256" key="1">
    <source>
        <dbReference type="SAM" id="Phobius"/>
    </source>
</evidence>
<dbReference type="Proteomes" id="UP000295431">
    <property type="component" value="Unassembled WGS sequence"/>
</dbReference>
<gene>
    <name evidence="2" type="ORF">E1284_32410</name>
</gene>
<dbReference type="RefSeq" id="WP_131943971.1">
    <property type="nucleotide sequence ID" value="NZ_BAAAMX010000004.1"/>
</dbReference>
<organism evidence="2 3">
    <name type="scientific">Actinomadura bangladeshensis</name>
    <dbReference type="NCBI Taxonomy" id="453573"/>
    <lineage>
        <taxon>Bacteria</taxon>
        <taxon>Bacillati</taxon>
        <taxon>Actinomycetota</taxon>
        <taxon>Actinomycetes</taxon>
        <taxon>Streptosporangiales</taxon>
        <taxon>Thermomonosporaceae</taxon>
        <taxon>Actinomadura</taxon>
    </lineage>
</organism>
<evidence type="ECO:0000313" key="3">
    <source>
        <dbReference type="Proteomes" id="UP000295431"/>
    </source>
</evidence>
<dbReference type="Pfam" id="PF12277">
    <property type="entry name" value="DUF3618"/>
    <property type="match status" value="1"/>
</dbReference>
<comment type="caution">
    <text evidence="2">The sequence shown here is derived from an EMBL/GenBank/DDBJ whole genome shotgun (WGS) entry which is preliminary data.</text>
</comment>